<dbReference type="Proteomes" id="UP000030680">
    <property type="component" value="Unassembled WGS sequence"/>
</dbReference>
<organism evidence="3 4">
    <name type="scientific">Galdieria sulphuraria</name>
    <name type="common">Red alga</name>
    <dbReference type="NCBI Taxonomy" id="130081"/>
    <lineage>
        <taxon>Eukaryota</taxon>
        <taxon>Rhodophyta</taxon>
        <taxon>Bangiophyceae</taxon>
        <taxon>Galdieriales</taxon>
        <taxon>Galdieriaceae</taxon>
        <taxon>Galdieria</taxon>
    </lineage>
</organism>
<dbReference type="InterPro" id="IPR002035">
    <property type="entry name" value="VWF_A"/>
</dbReference>
<dbReference type="Gene3D" id="1.20.1280.50">
    <property type="match status" value="1"/>
</dbReference>
<reference evidence="4" key="1">
    <citation type="journal article" date="2013" name="Science">
        <title>Gene transfer from bacteria and archaea facilitated evolution of an extremophilic eukaryote.</title>
        <authorList>
            <person name="Schonknecht G."/>
            <person name="Chen W.H."/>
            <person name="Ternes C.M."/>
            <person name="Barbier G.G."/>
            <person name="Shrestha R.P."/>
            <person name="Stanke M."/>
            <person name="Brautigam A."/>
            <person name="Baker B.J."/>
            <person name="Banfield J.F."/>
            <person name="Garavito R.M."/>
            <person name="Carr K."/>
            <person name="Wilkerson C."/>
            <person name="Rensing S.A."/>
            <person name="Gagneul D."/>
            <person name="Dickenson N.E."/>
            <person name="Oesterhelt C."/>
            <person name="Lercher M.J."/>
            <person name="Weber A.P."/>
        </authorList>
    </citation>
    <scope>NUCLEOTIDE SEQUENCE [LARGE SCALE GENOMIC DNA]</scope>
    <source>
        <strain evidence="4">074W</strain>
    </source>
</reference>
<evidence type="ECO:0000313" key="4">
    <source>
        <dbReference type="Proteomes" id="UP000030680"/>
    </source>
</evidence>
<sequence length="496" mass="55147">MCTVGWGSNSWLDSASIIIQGNPCIGGSKASFEVSHIGSLLESQSCVPVSFARRSGWLPLRLTEESYFGWPGIVNIAKSLFCYIVSQLREFAAVTPVGACKQKLSRVNLTDAREKAELNISSISLNFVSFRDMEMFSEKEEFNCATEPGDSNTFGVHKELPSADSVWCLPDEIISSLLGHLDAKDLISLEFVSKRFRDIVRSESGQWRSIVQRRWSSSANAEILETASLLAGGWKRLYMEKHLSEIRRAPWIVPSKSELEAMLEIIKSDCSLFPHGSPVGVYQTNDMHIFSNQACVANHDKLATTIYMDDSPTSAISDSSFPPLCIAILIDGSSSVTEEDFIAMKEFCRALLASLRLTHPSSQACIIQFNQYPRVEVGLADVSKPGIMDTVERLEQMMGSTDIAAPIRRAHQILTTAHHNSHKVIILMTDGQTHAEEFELSILEARKAFDELNAAFYAFGVGRDVDEQGLQRIVYASRRSSSYSKGGYFTLRKLRK</sequence>
<dbReference type="AlphaFoldDB" id="M2Y1C3"/>
<evidence type="ECO:0000313" key="3">
    <source>
        <dbReference type="EMBL" id="EME29614.1"/>
    </source>
</evidence>
<feature type="domain" description="VWFA" evidence="2">
    <location>
        <begin position="325"/>
        <end position="496"/>
    </location>
</feature>
<keyword evidence="3" id="KW-0176">Collagen</keyword>
<evidence type="ECO:0000259" key="2">
    <source>
        <dbReference type="PROSITE" id="PS50234"/>
    </source>
</evidence>
<dbReference type="EMBL" id="KB454507">
    <property type="protein sequence ID" value="EME29614.1"/>
    <property type="molecule type" value="Genomic_DNA"/>
</dbReference>
<dbReference type="InterPro" id="IPR036465">
    <property type="entry name" value="vWFA_dom_sf"/>
</dbReference>
<dbReference type="RefSeq" id="XP_005706134.1">
    <property type="nucleotide sequence ID" value="XM_005706077.1"/>
</dbReference>
<dbReference type="PROSITE" id="PS50181">
    <property type="entry name" value="FBOX"/>
    <property type="match status" value="1"/>
</dbReference>
<dbReference type="SMART" id="SM00327">
    <property type="entry name" value="VWA"/>
    <property type="match status" value="1"/>
</dbReference>
<dbReference type="OMA" id="QMMGSTD"/>
<dbReference type="Pfam" id="PF12937">
    <property type="entry name" value="F-box-like"/>
    <property type="match status" value="1"/>
</dbReference>
<dbReference type="PROSITE" id="PS50234">
    <property type="entry name" value="VWFA"/>
    <property type="match status" value="1"/>
</dbReference>
<dbReference type="PANTHER" id="PTHR24020">
    <property type="entry name" value="COLLAGEN ALPHA"/>
    <property type="match status" value="1"/>
</dbReference>
<dbReference type="GeneID" id="17088396"/>
<protein>
    <submittedName>
        <fullName evidence="3">Collagen-related protein</fullName>
    </submittedName>
</protein>
<dbReference type="KEGG" id="gsl:Gasu_30510"/>
<dbReference type="InterPro" id="IPR050525">
    <property type="entry name" value="ECM_Assembly_Org"/>
</dbReference>
<keyword evidence="4" id="KW-1185">Reference proteome</keyword>
<dbReference type="SMART" id="SM00256">
    <property type="entry name" value="FBOX"/>
    <property type="match status" value="1"/>
</dbReference>
<proteinExistence type="predicted"/>
<dbReference type="SUPFAM" id="SSF53300">
    <property type="entry name" value="vWA-like"/>
    <property type="match status" value="1"/>
</dbReference>
<dbReference type="Gramene" id="EME29614">
    <property type="protein sequence ID" value="EME29614"/>
    <property type="gene ID" value="Gasu_30510"/>
</dbReference>
<dbReference type="SUPFAM" id="SSF81383">
    <property type="entry name" value="F-box domain"/>
    <property type="match status" value="1"/>
</dbReference>
<evidence type="ECO:0000259" key="1">
    <source>
        <dbReference type="PROSITE" id="PS50181"/>
    </source>
</evidence>
<dbReference type="Gene3D" id="3.40.50.410">
    <property type="entry name" value="von Willebrand factor, type A domain"/>
    <property type="match status" value="1"/>
</dbReference>
<gene>
    <name evidence="3" type="ORF">Gasu_30510</name>
</gene>
<accession>M2Y1C3</accession>
<dbReference type="OrthoDB" id="10256829at2759"/>
<name>M2Y1C3_GALSU</name>
<dbReference type="InterPro" id="IPR001810">
    <property type="entry name" value="F-box_dom"/>
</dbReference>
<feature type="domain" description="F-box" evidence="1">
    <location>
        <begin position="163"/>
        <end position="210"/>
    </location>
</feature>
<dbReference type="STRING" id="130081.M2Y1C3"/>
<dbReference type="InterPro" id="IPR036047">
    <property type="entry name" value="F-box-like_dom_sf"/>
</dbReference>
<dbReference type="PRINTS" id="PR00453">
    <property type="entry name" value="VWFADOMAIN"/>
</dbReference>
<dbReference type="CDD" id="cd00198">
    <property type="entry name" value="vWFA"/>
    <property type="match status" value="1"/>
</dbReference>
<dbReference type="Pfam" id="PF00092">
    <property type="entry name" value="VWA"/>
    <property type="match status" value="1"/>
</dbReference>